<keyword evidence="1" id="KW-0812">Transmembrane</keyword>
<sequence length="516" mass="58817">MKAVKEQRELAQALSFEMDKWHRLSLFAVMYYFFQNVLNIGRSAFYLIPVLALNLDKVKAHLAILLPAVLALLCLVLCWSIAYYLKFTFKLTHQKLIIKSGVFKRNTLDLPFERIQSVKIVQPFFFRFTGHAAATLDSAGSAQNEAVLAALVLHDAEAIKEHVMKVAKKPHGDEESINRQHDDVQILNKRQLKDLIIHGISNNRVWLILGGLAPFFDNFFEAVEAWLTAQGLTLSQLVGDQTIAWWQFGLYAITLIAIAGFLVALLSVFGAIMAFHNYVLLKQGERYVRKSGLLSVQEVSMQHSRLQVIKLKQDWLDVILKRINFFYLQNQTGFVAGESLAQTNQVLVPSVTYQEAHALLSEAMPDSQADTIAFQRVSGYYLINRWFVRLLPLFILTTSLSLFADTYSPLLINLAAFSGFVGLIYLRWLRWGVAWDEKYIYVQNGLIGKTVRCFERYKMQQVSLKQSFFMRRNKVMNVQIVLASGGISVPFVPENMAKQLAQETLDIAQTTQKSWM</sequence>
<evidence type="ECO:0000313" key="4">
    <source>
        <dbReference type="Proteomes" id="UP000275281"/>
    </source>
</evidence>
<gene>
    <name evidence="3" type="ORF">DRW07_00245</name>
</gene>
<organism evidence="3 4">
    <name type="scientific">Alteromonas sediminis</name>
    <dbReference type="NCBI Taxonomy" id="2259342"/>
    <lineage>
        <taxon>Bacteria</taxon>
        <taxon>Pseudomonadati</taxon>
        <taxon>Pseudomonadota</taxon>
        <taxon>Gammaproteobacteria</taxon>
        <taxon>Alteromonadales</taxon>
        <taxon>Alteromonadaceae</taxon>
        <taxon>Alteromonas/Salinimonas group</taxon>
        <taxon>Alteromonas</taxon>
    </lineage>
</organism>
<dbReference type="OrthoDB" id="155986at2"/>
<feature type="transmembrane region" description="Helical" evidence="1">
    <location>
        <begin position="410"/>
        <end position="429"/>
    </location>
</feature>
<keyword evidence="1" id="KW-1133">Transmembrane helix</keyword>
<comment type="caution">
    <text evidence="3">The sequence shown here is derived from an EMBL/GenBank/DDBJ whole genome shotgun (WGS) entry which is preliminary data.</text>
</comment>
<feature type="transmembrane region" description="Helical" evidence="1">
    <location>
        <begin position="386"/>
        <end position="404"/>
    </location>
</feature>
<protein>
    <recommendedName>
        <fullName evidence="2">YdbS-like PH domain-containing protein</fullName>
    </recommendedName>
</protein>
<evidence type="ECO:0000313" key="3">
    <source>
        <dbReference type="EMBL" id="RPJ67878.1"/>
    </source>
</evidence>
<dbReference type="PIRSF" id="PIRSF026631">
    <property type="entry name" value="UCP026631"/>
    <property type="match status" value="1"/>
</dbReference>
<feature type="domain" description="YdbS-like PH" evidence="2">
    <location>
        <begin position="428"/>
        <end position="502"/>
    </location>
</feature>
<name>A0A3N5ZD56_9ALTE</name>
<keyword evidence="4" id="KW-1185">Reference proteome</keyword>
<dbReference type="RefSeq" id="WP_124025881.1">
    <property type="nucleotide sequence ID" value="NZ_JBHRSN010000005.1"/>
</dbReference>
<feature type="transmembrane region" description="Helical" evidence="1">
    <location>
        <begin position="205"/>
        <end position="228"/>
    </location>
</feature>
<dbReference type="InterPro" id="IPR014529">
    <property type="entry name" value="UCP026631"/>
</dbReference>
<reference evidence="3 4" key="1">
    <citation type="submission" date="2018-11" db="EMBL/GenBank/DDBJ databases">
        <authorList>
            <person name="Ye M.-Q."/>
            <person name="Du Z.-J."/>
        </authorList>
    </citation>
    <scope>NUCLEOTIDE SEQUENCE [LARGE SCALE GENOMIC DNA]</scope>
    <source>
        <strain evidence="3 4">U0105</strain>
    </source>
</reference>
<dbReference type="EMBL" id="RPOK01000001">
    <property type="protein sequence ID" value="RPJ67878.1"/>
    <property type="molecule type" value="Genomic_DNA"/>
</dbReference>
<dbReference type="InterPro" id="IPR005182">
    <property type="entry name" value="YdbS-like_PH"/>
</dbReference>
<proteinExistence type="predicted"/>
<dbReference type="Pfam" id="PF03703">
    <property type="entry name" value="bPH_2"/>
    <property type="match status" value="2"/>
</dbReference>
<feature type="transmembrane region" description="Helical" evidence="1">
    <location>
        <begin position="60"/>
        <end position="85"/>
    </location>
</feature>
<feature type="transmembrane region" description="Helical" evidence="1">
    <location>
        <begin position="21"/>
        <end position="40"/>
    </location>
</feature>
<feature type="transmembrane region" description="Helical" evidence="1">
    <location>
        <begin position="248"/>
        <end position="281"/>
    </location>
</feature>
<keyword evidence="1" id="KW-0472">Membrane</keyword>
<dbReference type="PANTHER" id="PTHR34473:SF2">
    <property type="entry name" value="UPF0699 TRANSMEMBRANE PROTEIN YDBT"/>
    <property type="match status" value="1"/>
</dbReference>
<accession>A0A3N5ZD56</accession>
<dbReference type="Proteomes" id="UP000275281">
    <property type="component" value="Unassembled WGS sequence"/>
</dbReference>
<dbReference type="PANTHER" id="PTHR34473">
    <property type="entry name" value="UPF0699 TRANSMEMBRANE PROTEIN YDBS"/>
    <property type="match status" value="1"/>
</dbReference>
<feature type="domain" description="YdbS-like PH" evidence="2">
    <location>
        <begin position="84"/>
        <end position="162"/>
    </location>
</feature>
<evidence type="ECO:0000256" key="1">
    <source>
        <dbReference type="SAM" id="Phobius"/>
    </source>
</evidence>
<dbReference type="AlphaFoldDB" id="A0A3N5ZD56"/>
<evidence type="ECO:0000259" key="2">
    <source>
        <dbReference type="Pfam" id="PF03703"/>
    </source>
</evidence>